<reference evidence="1" key="1">
    <citation type="journal article" date="2014" name="Front. Microbiol.">
        <title>High frequency of phylogenetically diverse reductive dehalogenase-homologous genes in deep subseafloor sedimentary metagenomes.</title>
        <authorList>
            <person name="Kawai M."/>
            <person name="Futagami T."/>
            <person name="Toyoda A."/>
            <person name="Takaki Y."/>
            <person name="Nishi S."/>
            <person name="Hori S."/>
            <person name="Arai W."/>
            <person name="Tsubouchi T."/>
            <person name="Morono Y."/>
            <person name="Uchiyama I."/>
            <person name="Ito T."/>
            <person name="Fujiyama A."/>
            <person name="Inagaki F."/>
            <person name="Takami H."/>
        </authorList>
    </citation>
    <scope>NUCLEOTIDE SEQUENCE</scope>
    <source>
        <strain evidence="1">Expedition CK06-06</strain>
    </source>
</reference>
<protein>
    <submittedName>
        <fullName evidence="1">Uncharacterized protein</fullName>
    </submittedName>
</protein>
<dbReference type="EMBL" id="BART01016844">
    <property type="protein sequence ID" value="GAG86888.1"/>
    <property type="molecule type" value="Genomic_DNA"/>
</dbReference>
<name>X1BRT4_9ZZZZ</name>
<accession>X1BRT4</accession>
<proteinExistence type="predicted"/>
<organism evidence="1">
    <name type="scientific">marine sediment metagenome</name>
    <dbReference type="NCBI Taxonomy" id="412755"/>
    <lineage>
        <taxon>unclassified sequences</taxon>
        <taxon>metagenomes</taxon>
        <taxon>ecological metagenomes</taxon>
    </lineage>
</organism>
<dbReference type="PROSITE" id="PS51257">
    <property type="entry name" value="PROKAR_LIPOPROTEIN"/>
    <property type="match status" value="1"/>
</dbReference>
<dbReference type="AlphaFoldDB" id="X1BRT4"/>
<comment type="caution">
    <text evidence="1">The sequence shown here is derived from an EMBL/GenBank/DDBJ whole genome shotgun (WGS) entry which is preliminary data.</text>
</comment>
<gene>
    <name evidence="1" type="ORF">S01H4_32266</name>
</gene>
<sequence>MKKVLLLGFVLLLAGCASYQKASAARAGEVIITYDDMTGIKRAEVFIDKTKFKFLEHNFEQFSLLVVEHKESTNYYICFNLHYGNRWFIDTLLIKVGDTDPIYGEI</sequence>
<evidence type="ECO:0000313" key="1">
    <source>
        <dbReference type="EMBL" id="GAG86888.1"/>
    </source>
</evidence>